<keyword evidence="1" id="KW-1133">Transmembrane helix</keyword>
<dbReference type="EMBL" id="JAESIY010000002">
    <property type="protein sequence ID" value="MBL3655643.1"/>
    <property type="molecule type" value="Genomic_DNA"/>
</dbReference>
<dbReference type="RefSeq" id="WP_202243302.1">
    <property type="nucleotide sequence ID" value="NZ_JAESIY010000002.1"/>
</dbReference>
<keyword evidence="3" id="KW-1185">Reference proteome</keyword>
<dbReference type="Proteomes" id="UP000659388">
    <property type="component" value="Unassembled WGS sequence"/>
</dbReference>
<evidence type="ECO:0000313" key="2">
    <source>
        <dbReference type="EMBL" id="MBL3655643.1"/>
    </source>
</evidence>
<comment type="caution">
    <text evidence="2">The sequence shown here is derived from an EMBL/GenBank/DDBJ whole genome shotgun (WGS) entry which is preliminary data.</text>
</comment>
<reference evidence="2" key="1">
    <citation type="submission" date="2021-01" db="EMBL/GenBank/DDBJ databases">
        <title>Fulvivirga kasyanovii gen. nov., sp nov., a novel member of the phylum Bacteroidetes isolated from seawater in a mussel farm.</title>
        <authorList>
            <person name="Zhao L.-H."/>
            <person name="Wang Z.-J."/>
        </authorList>
    </citation>
    <scope>NUCLEOTIDE SEQUENCE</scope>
    <source>
        <strain evidence="2">2943</strain>
    </source>
</reference>
<sequence>MTFKSPEHFHNKTGFIFHVVLALPLTAFAFLFLEIKNNGRGAVLQGDTVNDVIQILFPLVTAVIFIFGYRKFKKSSRNIKGDTLPEKLSSYFDVTMKFYIILGITSVILVLGLYLTALPIFILSYVFLLFFMSLQRPTPQKYVKDLPLRKDEREVILHKGSFAQLQDSDQQLGK</sequence>
<gene>
    <name evidence="2" type="ORF">JL102_05855</name>
</gene>
<evidence type="ECO:0000256" key="1">
    <source>
        <dbReference type="SAM" id="Phobius"/>
    </source>
</evidence>
<accession>A0A937JXN4</accession>
<feature type="transmembrane region" description="Helical" evidence="1">
    <location>
        <begin position="52"/>
        <end position="69"/>
    </location>
</feature>
<proteinExistence type="predicted"/>
<evidence type="ECO:0000313" key="3">
    <source>
        <dbReference type="Proteomes" id="UP000659388"/>
    </source>
</evidence>
<feature type="transmembrane region" description="Helical" evidence="1">
    <location>
        <begin position="12"/>
        <end position="32"/>
    </location>
</feature>
<keyword evidence="1" id="KW-0812">Transmembrane</keyword>
<feature type="transmembrane region" description="Helical" evidence="1">
    <location>
        <begin position="90"/>
        <end position="111"/>
    </location>
</feature>
<name>A0A937JXN4_9BACT</name>
<protein>
    <submittedName>
        <fullName evidence="2">Uncharacterized protein</fullName>
    </submittedName>
</protein>
<keyword evidence="1" id="KW-0472">Membrane</keyword>
<organism evidence="2 3">
    <name type="scientific">Fulvivirga sediminis</name>
    <dbReference type="NCBI Taxonomy" id="2803949"/>
    <lineage>
        <taxon>Bacteria</taxon>
        <taxon>Pseudomonadati</taxon>
        <taxon>Bacteroidota</taxon>
        <taxon>Cytophagia</taxon>
        <taxon>Cytophagales</taxon>
        <taxon>Fulvivirgaceae</taxon>
        <taxon>Fulvivirga</taxon>
    </lineage>
</organism>
<dbReference type="AlphaFoldDB" id="A0A937JXN4"/>